<evidence type="ECO:0000256" key="2">
    <source>
        <dbReference type="SAM" id="Phobius"/>
    </source>
</evidence>
<proteinExistence type="predicted"/>
<feature type="transmembrane region" description="Helical" evidence="2">
    <location>
        <begin position="91"/>
        <end position="112"/>
    </location>
</feature>
<dbReference type="RefSeq" id="XP_002507735.1">
    <property type="nucleotide sequence ID" value="XM_002507689.1"/>
</dbReference>
<feature type="compositionally biased region" description="Basic and acidic residues" evidence="1">
    <location>
        <begin position="266"/>
        <end position="292"/>
    </location>
</feature>
<dbReference type="InParanoid" id="C1FEP5"/>
<dbReference type="Pfam" id="PF11282">
    <property type="entry name" value="DUF3082"/>
    <property type="match status" value="1"/>
</dbReference>
<sequence length="292" mass="32699">MATVHFTTSVTHMRGSSARKTVLKKTRTCVFTQKLHRLSVGKKRRTFPMTRYLKTCIALHVIRPPDCDPREDVLLCSGEVSRPKRTHFQACLLHVFSGMCNTTSCVASAFAYEASGVLNQEATPLQNAFGLTFTIFSAWYFLRVVRKRGNAAKKFRVANSLSKEERERRDLEELKRVKKLNAQQSFVGGITAIGISIVLYEFAQNIQASFDSRPVPVSYQIRQISNTVRTIVEGLAYLATFIYAANGTGLVALSMQKLLDTAVPRDTTKTDGENRRTTDTNLHHIEDGTDGE</sequence>
<dbReference type="AlphaFoldDB" id="C1FEP5"/>
<keyword evidence="4" id="KW-1185">Reference proteome</keyword>
<feature type="transmembrane region" description="Helical" evidence="2">
    <location>
        <begin position="235"/>
        <end position="255"/>
    </location>
</feature>
<feature type="transmembrane region" description="Helical" evidence="2">
    <location>
        <begin position="124"/>
        <end position="145"/>
    </location>
</feature>
<name>C1FEP5_MICCC</name>
<protein>
    <recommendedName>
        <fullName evidence="5">Transmembrane protein</fullName>
    </recommendedName>
</protein>
<reference evidence="3 4" key="1">
    <citation type="journal article" date="2009" name="Science">
        <title>Green evolution and dynamic adaptations revealed by genomes of the marine picoeukaryotes Micromonas.</title>
        <authorList>
            <person name="Worden A.Z."/>
            <person name="Lee J.H."/>
            <person name="Mock T."/>
            <person name="Rouze P."/>
            <person name="Simmons M.P."/>
            <person name="Aerts A.L."/>
            <person name="Allen A.E."/>
            <person name="Cuvelier M.L."/>
            <person name="Derelle E."/>
            <person name="Everett M.V."/>
            <person name="Foulon E."/>
            <person name="Grimwood J."/>
            <person name="Gundlach H."/>
            <person name="Henrissat B."/>
            <person name="Napoli C."/>
            <person name="McDonald S.M."/>
            <person name="Parker M.S."/>
            <person name="Rombauts S."/>
            <person name="Salamov A."/>
            <person name="Von Dassow P."/>
            <person name="Badger J.H."/>
            <person name="Coutinho P.M."/>
            <person name="Demir E."/>
            <person name="Dubchak I."/>
            <person name="Gentemann C."/>
            <person name="Eikrem W."/>
            <person name="Gready J.E."/>
            <person name="John U."/>
            <person name="Lanier W."/>
            <person name="Lindquist E.A."/>
            <person name="Lucas S."/>
            <person name="Mayer K.F."/>
            <person name="Moreau H."/>
            <person name="Not F."/>
            <person name="Otillar R."/>
            <person name="Panaud O."/>
            <person name="Pangilinan J."/>
            <person name="Paulsen I."/>
            <person name="Piegu B."/>
            <person name="Poliakov A."/>
            <person name="Robbens S."/>
            <person name="Schmutz J."/>
            <person name="Toulza E."/>
            <person name="Wyss T."/>
            <person name="Zelensky A."/>
            <person name="Zhou K."/>
            <person name="Armbrust E.V."/>
            <person name="Bhattacharya D."/>
            <person name="Goodenough U.W."/>
            <person name="Van de Peer Y."/>
            <person name="Grigoriev I.V."/>
        </authorList>
    </citation>
    <scope>NUCLEOTIDE SEQUENCE [LARGE SCALE GENOMIC DNA]</scope>
    <source>
        <strain evidence="4">RCC299 / NOUM17</strain>
    </source>
</reference>
<dbReference type="InterPro" id="IPR021434">
    <property type="entry name" value="DUF3082"/>
</dbReference>
<dbReference type="KEGG" id="mis:MICPUN_51884"/>
<dbReference type="PANTHER" id="PTHR35733:SF1">
    <property type="entry name" value="OS02G0307800 PROTEIN"/>
    <property type="match status" value="1"/>
</dbReference>
<evidence type="ECO:0000313" key="3">
    <source>
        <dbReference type="EMBL" id="ACO68993.1"/>
    </source>
</evidence>
<dbReference type="FunCoup" id="C1FEP5">
    <property type="interactions" value="518"/>
</dbReference>
<organism evidence="3 4">
    <name type="scientific">Micromonas commoda (strain RCC299 / NOUM17 / CCMP2709)</name>
    <name type="common">Picoplanktonic green alga</name>
    <dbReference type="NCBI Taxonomy" id="296587"/>
    <lineage>
        <taxon>Eukaryota</taxon>
        <taxon>Viridiplantae</taxon>
        <taxon>Chlorophyta</taxon>
        <taxon>Mamiellophyceae</taxon>
        <taxon>Mamiellales</taxon>
        <taxon>Mamiellaceae</taxon>
        <taxon>Micromonas</taxon>
    </lineage>
</organism>
<gene>
    <name evidence="3" type="ORF">MICPUN_51884</name>
</gene>
<dbReference type="Proteomes" id="UP000002009">
    <property type="component" value="Chromosome 1"/>
</dbReference>
<dbReference type="eggNOG" id="ENOG502QTY9">
    <property type="taxonomic scope" value="Eukaryota"/>
</dbReference>
<feature type="transmembrane region" description="Helical" evidence="2">
    <location>
        <begin position="185"/>
        <end position="203"/>
    </location>
</feature>
<evidence type="ECO:0008006" key="5">
    <source>
        <dbReference type="Google" id="ProtNLM"/>
    </source>
</evidence>
<dbReference type="GO" id="GO:0009535">
    <property type="term" value="C:chloroplast thylakoid membrane"/>
    <property type="evidence" value="ECO:0007669"/>
    <property type="project" value="TreeGrafter"/>
</dbReference>
<keyword evidence="2" id="KW-0472">Membrane</keyword>
<dbReference type="OrthoDB" id="5296at2759"/>
<accession>C1FEP5</accession>
<dbReference type="STRING" id="296587.C1FEP5"/>
<keyword evidence="2" id="KW-0812">Transmembrane</keyword>
<dbReference type="PANTHER" id="PTHR35733">
    <property type="entry name" value="OS02G0307800 PROTEIN"/>
    <property type="match status" value="1"/>
</dbReference>
<evidence type="ECO:0000256" key="1">
    <source>
        <dbReference type="SAM" id="MobiDB-lite"/>
    </source>
</evidence>
<keyword evidence="2" id="KW-1133">Transmembrane helix</keyword>
<dbReference type="GeneID" id="8250274"/>
<feature type="region of interest" description="Disordered" evidence="1">
    <location>
        <begin position="265"/>
        <end position="292"/>
    </location>
</feature>
<evidence type="ECO:0000313" key="4">
    <source>
        <dbReference type="Proteomes" id="UP000002009"/>
    </source>
</evidence>
<dbReference type="EMBL" id="CP001574">
    <property type="protein sequence ID" value="ACO68993.1"/>
    <property type="molecule type" value="Genomic_DNA"/>
</dbReference>